<proteinExistence type="predicted"/>
<dbReference type="EMBL" id="CP003788">
    <property type="protein sequence ID" value="AFR06524.1"/>
    <property type="molecule type" value="Genomic_DNA"/>
</dbReference>
<evidence type="ECO:0000256" key="1">
    <source>
        <dbReference type="SAM" id="MobiDB-lite"/>
    </source>
</evidence>
<dbReference type="STRING" id="1205910.B005_2174"/>
<reference evidence="3" key="2">
    <citation type="submission" date="2012-08" db="EMBL/GenBank/DDBJ databases">
        <title>Whole-genome sequence of Nocardiopsis alba strain ATCC BAA-2165 associated with honeybees.</title>
        <authorList>
            <person name="Qiao J."/>
            <person name="Chen L."/>
            <person name="Li Y."/>
            <person name="Wang J."/>
            <person name="Zhang W."/>
            <person name="Chen S."/>
        </authorList>
    </citation>
    <scope>NUCLEOTIDE SEQUENCE [LARGE SCALE GENOMIC DNA]</scope>
    <source>
        <strain evidence="3">ATCC BAA-2165 / BE74</strain>
    </source>
</reference>
<dbReference type="Proteomes" id="UP000003779">
    <property type="component" value="Chromosome"/>
</dbReference>
<dbReference type="HOGENOM" id="CLU_3273444_0_0_11"/>
<gene>
    <name evidence="2" type="ordered locus">B005_2174</name>
</gene>
<reference evidence="2 3" key="1">
    <citation type="journal article" date="2012" name="J. Bacteriol.">
        <title>Whole-Genome Sequence of Nocardiopsis alba Strain ATCC BAA-2165, Associated with Honeybees.</title>
        <authorList>
            <person name="Qiao J."/>
            <person name="Chen L."/>
            <person name="Li Y."/>
            <person name="Wang J."/>
            <person name="Zhang W."/>
            <person name="Chen S."/>
        </authorList>
    </citation>
    <scope>NUCLEOTIDE SEQUENCE [LARGE SCALE GENOMIC DNA]</scope>
    <source>
        <strain evidence="3">ATCC BAA-2165 / BE74</strain>
    </source>
</reference>
<dbReference type="PATRIC" id="fig|1205910.3.peg.2051"/>
<evidence type="ECO:0000313" key="2">
    <source>
        <dbReference type="EMBL" id="AFR06524.1"/>
    </source>
</evidence>
<protein>
    <submittedName>
        <fullName evidence="2">Uncharacterized protein</fullName>
    </submittedName>
</protein>
<feature type="region of interest" description="Disordered" evidence="1">
    <location>
        <begin position="20"/>
        <end position="41"/>
    </location>
</feature>
<accession>J7L6V6</accession>
<feature type="compositionally biased region" description="Basic and acidic residues" evidence="1">
    <location>
        <begin position="23"/>
        <end position="41"/>
    </location>
</feature>
<sequence>MNPTHVGMDPRFAAVAATLTGEPHARGDGPAHPDLTKEFTR</sequence>
<dbReference type="AlphaFoldDB" id="J7L6V6"/>
<organism evidence="2 3">
    <name type="scientific">Nocardiopsis alba (strain ATCC BAA-2165 / BE74)</name>
    <dbReference type="NCBI Taxonomy" id="1205910"/>
    <lineage>
        <taxon>Bacteria</taxon>
        <taxon>Bacillati</taxon>
        <taxon>Actinomycetota</taxon>
        <taxon>Actinomycetes</taxon>
        <taxon>Streptosporangiales</taxon>
        <taxon>Nocardiopsidaceae</taxon>
        <taxon>Nocardiopsis</taxon>
    </lineage>
</organism>
<name>J7L6V6_NOCAA</name>
<dbReference type="KEGG" id="nal:B005_2174"/>
<evidence type="ECO:0000313" key="3">
    <source>
        <dbReference type="Proteomes" id="UP000003779"/>
    </source>
</evidence>